<feature type="chain" id="PRO_5043915329" evidence="1">
    <location>
        <begin position="20"/>
        <end position="289"/>
    </location>
</feature>
<dbReference type="AlphaFoldDB" id="A0AAX6MBY7"/>
<gene>
    <name evidence="2" type="ORF">Daesc_008496</name>
</gene>
<dbReference type="Proteomes" id="UP001369815">
    <property type="component" value="Unassembled WGS sequence"/>
</dbReference>
<organism evidence="2 3">
    <name type="scientific">Daldinia eschscholtzii</name>
    <dbReference type="NCBI Taxonomy" id="292717"/>
    <lineage>
        <taxon>Eukaryota</taxon>
        <taxon>Fungi</taxon>
        <taxon>Dikarya</taxon>
        <taxon>Ascomycota</taxon>
        <taxon>Pezizomycotina</taxon>
        <taxon>Sordariomycetes</taxon>
        <taxon>Xylariomycetidae</taxon>
        <taxon>Xylariales</taxon>
        <taxon>Hypoxylaceae</taxon>
        <taxon>Daldinia</taxon>
    </lineage>
</organism>
<evidence type="ECO:0000256" key="1">
    <source>
        <dbReference type="SAM" id="SignalP"/>
    </source>
</evidence>
<feature type="signal peptide" evidence="1">
    <location>
        <begin position="1"/>
        <end position="19"/>
    </location>
</feature>
<dbReference type="EMBL" id="JBANMG010000008">
    <property type="protein sequence ID" value="KAK6950170.1"/>
    <property type="molecule type" value="Genomic_DNA"/>
</dbReference>
<sequence>MYFGNACAALLGLSSLVASVPTDESYALASKRGLKWKSRRAPLTIEQIVQETNIVIIEDNKEELDALQKLAELQFAQLVQAEVALITQLEDVKNNIRINHFKARFSQVNTVIVTVSTLVDARADKGGQKRYMVNQVVADNGKPENQIMVMVSDAQTMTIGASKTVGLGGVQAASAVTKPTAAPALVGADPAAPYGKKNQSMILPIGAKAPAIDLVFVDPAAIILPDQKDLFVESTDTFLQDCGFYKSNGNAFANLGSQLFTSFEKITVVDGDVSIVKQKQEVNVVAPII</sequence>
<evidence type="ECO:0000313" key="2">
    <source>
        <dbReference type="EMBL" id="KAK6950170.1"/>
    </source>
</evidence>
<accession>A0AAX6MBY7</accession>
<protein>
    <submittedName>
        <fullName evidence="2">Uncharacterized protein</fullName>
    </submittedName>
</protein>
<name>A0AAX6MBY7_9PEZI</name>
<reference evidence="2 3" key="1">
    <citation type="journal article" date="2024" name="Front Chem Biol">
        <title>Unveiling the potential of Daldinia eschscholtzii MFLUCC 19-0629 through bioactivity and bioinformatics studies for enhanced sustainable agriculture production.</title>
        <authorList>
            <person name="Brooks S."/>
            <person name="Weaver J.A."/>
            <person name="Klomchit A."/>
            <person name="Alharthi S.A."/>
            <person name="Onlamun T."/>
            <person name="Nurani R."/>
            <person name="Vong T.K."/>
            <person name="Alberti F."/>
            <person name="Greco C."/>
        </authorList>
    </citation>
    <scope>NUCLEOTIDE SEQUENCE [LARGE SCALE GENOMIC DNA]</scope>
    <source>
        <strain evidence="2">MFLUCC 19-0629</strain>
    </source>
</reference>
<comment type="caution">
    <text evidence="2">The sequence shown here is derived from an EMBL/GenBank/DDBJ whole genome shotgun (WGS) entry which is preliminary data.</text>
</comment>
<keyword evidence="3" id="KW-1185">Reference proteome</keyword>
<proteinExistence type="predicted"/>
<evidence type="ECO:0000313" key="3">
    <source>
        <dbReference type="Proteomes" id="UP001369815"/>
    </source>
</evidence>
<keyword evidence="1" id="KW-0732">Signal</keyword>